<comment type="caution">
    <text evidence="1">The sequence shown here is derived from an EMBL/GenBank/DDBJ whole genome shotgun (WGS) entry which is preliminary data.</text>
</comment>
<dbReference type="SUPFAM" id="SSF160246">
    <property type="entry name" value="EspE N-terminal domain-like"/>
    <property type="match status" value="1"/>
</dbReference>
<protein>
    <recommendedName>
        <fullName evidence="3">Bacteriophage N4 adsorption protein B</fullName>
    </recommendedName>
</protein>
<gene>
    <name evidence="1" type="ORF">GTP90_23165</name>
</gene>
<reference evidence="1" key="1">
    <citation type="submission" date="2019-12" db="EMBL/GenBank/DDBJ databases">
        <title>Novel species isolated from a subtropical stream in China.</title>
        <authorList>
            <person name="Lu H."/>
        </authorList>
    </citation>
    <scope>NUCLEOTIDE SEQUENCE [LARGE SCALE GENOMIC DNA]</scope>
    <source>
        <strain evidence="1">FT81W</strain>
    </source>
</reference>
<evidence type="ECO:0000313" key="1">
    <source>
        <dbReference type="EMBL" id="MYM96761.1"/>
    </source>
</evidence>
<dbReference type="RefSeq" id="WP_161085758.1">
    <property type="nucleotide sequence ID" value="NZ_WWCX01000053.1"/>
</dbReference>
<evidence type="ECO:0008006" key="3">
    <source>
        <dbReference type="Google" id="ProtNLM"/>
    </source>
</evidence>
<evidence type="ECO:0000313" key="2">
    <source>
        <dbReference type="Proteomes" id="UP000447355"/>
    </source>
</evidence>
<dbReference type="AlphaFoldDB" id="A0A845GRX5"/>
<dbReference type="Proteomes" id="UP000447355">
    <property type="component" value="Unassembled WGS sequence"/>
</dbReference>
<name>A0A845GRX5_9BURK</name>
<dbReference type="InterPro" id="IPR037257">
    <property type="entry name" value="T2SS_E_N_sf"/>
</dbReference>
<proteinExistence type="predicted"/>
<accession>A0A845GRX5</accession>
<sequence>MGWLSSNQSKSMLGQLLVKQKLITEEQLAAAIELQRTTGQRLGDIFAELNLITQQHIEEALRKQRRLRMAAAIATSLLAPLETYAAQALPSLAVGTPVVLSKDQRGLQIKERPGLQALSEEELGDTSAQGLSDELIQAVKQTRNNGLEVVGDMAKLLNPVLGFLEADTSMKNVVYDPNKATATINKDGSLTLNLPSSIGEINFNNIRVKGTEGASFGSISIKGIDLTGTSITMAFHH</sequence>
<dbReference type="EMBL" id="WWCX01000053">
    <property type="protein sequence ID" value="MYM96761.1"/>
    <property type="molecule type" value="Genomic_DNA"/>
</dbReference>
<organism evidence="1 2">
    <name type="scientific">Duganella vulcania</name>
    <dbReference type="NCBI Taxonomy" id="2692166"/>
    <lineage>
        <taxon>Bacteria</taxon>
        <taxon>Pseudomonadati</taxon>
        <taxon>Pseudomonadota</taxon>
        <taxon>Betaproteobacteria</taxon>
        <taxon>Burkholderiales</taxon>
        <taxon>Oxalobacteraceae</taxon>
        <taxon>Telluria group</taxon>
        <taxon>Duganella</taxon>
    </lineage>
</organism>